<dbReference type="RefSeq" id="XP_018714392.1">
    <property type="nucleotide sequence ID" value="XM_018855597.1"/>
</dbReference>
<dbReference type="PROSITE" id="PS51684">
    <property type="entry name" value="SAM_MT_TRM5_TYW2"/>
    <property type="match status" value="1"/>
</dbReference>
<dbReference type="PANTHER" id="PTHR23245">
    <property type="entry name" value="TRNA METHYLTRANSFERASE"/>
    <property type="match status" value="1"/>
</dbReference>
<evidence type="ECO:0000256" key="5">
    <source>
        <dbReference type="ARBA" id="ARBA00022691"/>
    </source>
</evidence>
<sequence>MNVLRKFSPPVNRQMRVLDKSFFQKEVSLLVAAFPNPKFLGDFVKSCKGDFLLMSGVKHIVPINGTKGVLLREDIDSLESYRDLLSSTALAKIAEYDVEILPYTLKLDYSFWKADDILHAVLPEHLTNDIPTGFAQAGHIAHFNLRSEFKEYGPLIGQVILDKNSKIETVVDKVDSIDTKFRTFKMKVLAGKDDFVVEQNESGCKFRFDFSSVYWNLRLSTEHDRLISQFQPNEVVGDVFAGVGPFAVPAGRKNALVLANDLNPESYKYLKENIRLNNVEDFVRPSNLDGRDFIRNSPSMILNWAKSESVIEKRKTVKRRKTDSNTQLATTEKSVEITQIQIPQFISNYVMNLPDSALTFLDEFVGLYTHDEEVERIAKSDPNFRLPIINVHCFEKYSSDEPEPTMDDLHRRVHSRIIEYIQYSAPFEAFNFHLVRKVAPTKFMFCVTFELPWDVAFKKKF</sequence>
<dbReference type="OrthoDB" id="408788at2759"/>
<evidence type="ECO:0000313" key="12">
    <source>
        <dbReference type="EMBL" id="OBA23911.1"/>
    </source>
</evidence>
<feature type="domain" description="SAM-dependent methyltransferase TRM5/TYW2-type" evidence="11">
    <location>
        <begin position="134"/>
        <end position="453"/>
    </location>
</feature>
<evidence type="ECO:0000256" key="3">
    <source>
        <dbReference type="ARBA" id="ARBA00022603"/>
    </source>
</evidence>
<evidence type="ECO:0000256" key="4">
    <source>
        <dbReference type="ARBA" id="ARBA00022679"/>
    </source>
</evidence>
<organism evidence="12 13">
    <name type="scientific">Metschnikowia bicuspidata var. bicuspidata NRRL YB-4993</name>
    <dbReference type="NCBI Taxonomy" id="869754"/>
    <lineage>
        <taxon>Eukaryota</taxon>
        <taxon>Fungi</taxon>
        <taxon>Dikarya</taxon>
        <taxon>Ascomycota</taxon>
        <taxon>Saccharomycotina</taxon>
        <taxon>Pichiomycetes</taxon>
        <taxon>Metschnikowiaceae</taxon>
        <taxon>Metschnikowia</taxon>
    </lineage>
</organism>
<dbReference type="GeneID" id="30028573"/>
<dbReference type="InterPro" id="IPR056744">
    <property type="entry name" value="TRM5/TYW2-like_N"/>
</dbReference>
<dbReference type="InterPro" id="IPR029063">
    <property type="entry name" value="SAM-dependent_MTases_sf"/>
</dbReference>
<comment type="catalytic activity">
    <reaction evidence="9 10">
        <text>guanosine(37) in tRNA + S-adenosyl-L-methionine = N(1)-methylguanosine(37) in tRNA + S-adenosyl-L-homocysteine + H(+)</text>
        <dbReference type="Rhea" id="RHEA:36899"/>
        <dbReference type="Rhea" id="RHEA-COMP:10145"/>
        <dbReference type="Rhea" id="RHEA-COMP:10147"/>
        <dbReference type="ChEBI" id="CHEBI:15378"/>
        <dbReference type="ChEBI" id="CHEBI:57856"/>
        <dbReference type="ChEBI" id="CHEBI:59789"/>
        <dbReference type="ChEBI" id="CHEBI:73542"/>
        <dbReference type="ChEBI" id="CHEBI:74269"/>
        <dbReference type="EC" id="2.1.1.228"/>
    </reaction>
</comment>
<dbReference type="GO" id="GO:0005634">
    <property type="term" value="C:nucleus"/>
    <property type="evidence" value="ECO:0007669"/>
    <property type="project" value="UniProtKB-SubCell"/>
</dbReference>
<dbReference type="PANTHER" id="PTHR23245:SF36">
    <property type="entry name" value="TRNA (GUANINE(37)-N1)-METHYLTRANSFERASE"/>
    <property type="match status" value="1"/>
</dbReference>
<comment type="function">
    <text evidence="10">Specifically methylates the N1 position of guanosine-37 in various cytoplasmic and mitochondrial tRNAs. Methylation is not dependent on the nature of the nucleoside 5' of the target nucleoside. This is the first step in the biosynthesis of wybutosine (yW), a modified base adjacent to the anticodon of tRNAs and required for accurate decoding.</text>
</comment>
<keyword evidence="3 10" id="KW-0489">Methyltransferase</keyword>
<dbReference type="InterPro" id="IPR030382">
    <property type="entry name" value="MeTrfase_TRM5/TYW2"/>
</dbReference>
<comment type="similarity">
    <text evidence="10">Belongs to the TRM5 / TYW2 family.</text>
</comment>
<evidence type="ECO:0000256" key="1">
    <source>
        <dbReference type="ARBA" id="ARBA00009775"/>
    </source>
</evidence>
<dbReference type="GO" id="GO:0052906">
    <property type="term" value="F:tRNA (guanine(37)-N1)-methyltransferase activity"/>
    <property type="evidence" value="ECO:0007669"/>
    <property type="project" value="UniProtKB-UniRule"/>
</dbReference>
<comment type="subcellular location">
    <subcellularLocation>
        <location evidence="10">Mitochondrion matrix</location>
    </subcellularLocation>
    <subcellularLocation>
        <location evidence="10">Nucleus</location>
    </subcellularLocation>
    <subcellularLocation>
        <location evidence="10">Cytoplasm</location>
    </subcellularLocation>
    <text evidence="10">Predominantly in the mitochondria and in the nucleus.</text>
</comment>
<keyword evidence="4 10" id="KW-0808">Transferase</keyword>
<dbReference type="SUPFAM" id="SSF53335">
    <property type="entry name" value="S-adenosyl-L-methionine-dependent methyltransferases"/>
    <property type="match status" value="1"/>
</dbReference>
<keyword evidence="8 10" id="KW-0539">Nucleus</keyword>
<evidence type="ECO:0000256" key="2">
    <source>
        <dbReference type="ARBA" id="ARBA00022490"/>
    </source>
</evidence>
<keyword evidence="5 10" id="KW-0949">S-adenosyl-L-methionine</keyword>
<comment type="caution">
    <text evidence="12">The sequence shown here is derived from an EMBL/GenBank/DDBJ whole genome shotgun (WGS) entry which is preliminary data.</text>
</comment>
<feature type="binding site" evidence="10">
    <location>
        <begin position="261"/>
        <end position="262"/>
    </location>
    <ligand>
        <name>S-adenosyl-L-methionine</name>
        <dbReference type="ChEBI" id="CHEBI:59789"/>
    </ligand>
</feature>
<dbReference type="Proteomes" id="UP000092555">
    <property type="component" value="Unassembled WGS sequence"/>
</dbReference>
<keyword evidence="7 10" id="KW-0496">Mitochondrion</keyword>
<dbReference type="InterPro" id="IPR056743">
    <property type="entry name" value="TRM5-TYW2-like_MTfase"/>
</dbReference>
<dbReference type="HAMAP" id="MF_03152">
    <property type="entry name" value="TRM5"/>
    <property type="match status" value="1"/>
</dbReference>
<evidence type="ECO:0000259" key="11">
    <source>
        <dbReference type="PROSITE" id="PS51684"/>
    </source>
</evidence>
<dbReference type="FunFam" id="3.30.300.110:FF:000001">
    <property type="entry name" value="tRNA (guanine(37)-N1)-methyltransferase"/>
    <property type="match status" value="1"/>
</dbReference>
<evidence type="ECO:0000256" key="6">
    <source>
        <dbReference type="ARBA" id="ARBA00022694"/>
    </source>
</evidence>
<dbReference type="EMBL" id="LXTC01000001">
    <property type="protein sequence ID" value="OBA23911.1"/>
    <property type="molecule type" value="Genomic_DNA"/>
</dbReference>
<dbReference type="Gene3D" id="3.30.300.110">
    <property type="entry name" value="Met-10+ protein-like domains"/>
    <property type="match status" value="1"/>
</dbReference>
<evidence type="ECO:0000256" key="8">
    <source>
        <dbReference type="ARBA" id="ARBA00023242"/>
    </source>
</evidence>
<name>A0A1A0HIT1_9ASCO</name>
<feature type="binding site" evidence="10">
    <location>
        <position position="223"/>
    </location>
    <ligand>
        <name>S-adenosyl-L-methionine</name>
        <dbReference type="ChEBI" id="CHEBI:59789"/>
    </ligand>
</feature>
<feature type="binding site" evidence="10">
    <location>
        <begin position="289"/>
        <end position="290"/>
    </location>
    <ligand>
        <name>S-adenosyl-L-methionine</name>
        <dbReference type="ChEBI" id="CHEBI:59789"/>
    </ligand>
</feature>
<comment type="subunit">
    <text evidence="10">Monomer.</text>
</comment>
<protein>
    <recommendedName>
        <fullName evidence="10">tRNA (guanine(37)-N1)-methyltransferase</fullName>
        <ecNumber evidence="10">2.1.1.228</ecNumber>
    </recommendedName>
    <alternativeName>
        <fullName evidence="10">M1G-methyltransferase</fullName>
    </alternativeName>
    <alternativeName>
        <fullName evidence="10">tRNA [GM37] methyltransferase</fullName>
    </alternativeName>
    <alternativeName>
        <fullName evidence="10">tRNA methyltransferase 5</fullName>
    </alternativeName>
</protein>
<comment type="similarity">
    <text evidence="1">Belongs to the class I-like SAM-binding methyltransferase superfamily. TRM5/TYW2 family.</text>
</comment>
<evidence type="ECO:0000256" key="10">
    <source>
        <dbReference type="HAMAP-Rule" id="MF_03152"/>
    </source>
</evidence>
<gene>
    <name evidence="10" type="primary">TRM5</name>
    <name evidence="12" type="ORF">METBIDRAFT_30278</name>
</gene>
<dbReference type="AlphaFoldDB" id="A0A1A0HIT1"/>
<proteinExistence type="inferred from homology"/>
<keyword evidence="6 10" id="KW-0819">tRNA processing</keyword>
<keyword evidence="13" id="KW-1185">Reference proteome</keyword>
<dbReference type="GO" id="GO:0002939">
    <property type="term" value="P:tRNA N1-guanine methylation"/>
    <property type="evidence" value="ECO:0007669"/>
    <property type="project" value="EnsemblFungi"/>
</dbReference>
<evidence type="ECO:0000256" key="9">
    <source>
        <dbReference type="ARBA" id="ARBA00047783"/>
    </source>
</evidence>
<dbReference type="GO" id="GO:0070901">
    <property type="term" value="P:mitochondrial tRNA methylation"/>
    <property type="evidence" value="ECO:0007669"/>
    <property type="project" value="EnsemblFungi"/>
</dbReference>
<dbReference type="EC" id="2.1.1.228" evidence="10"/>
<reference evidence="12 13" key="1">
    <citation type="submission" date="2016-05" db="EMBL/GenBank/DDBJ databases">
        <title>Comparative genomics of biotechnologically important yeasts.</title>
        <authorList>
            <consortium name="DOE Joint Genome Institute"/>
            <person name="Riley R."/>
            <person name="Haridas S."/>
            <person name="Wolfe K.H."/>
            <person name="Lopes M.R."/>
            <person name="Hittinger C.T."/>
            <person name="Goker M."/>
            <person name="Salamov A."/>
            <person name="Wisecaver J."/>
            <person name="Long T.M."/>
            <person name="Aerts A.L."/>
            <person name="Barry K."/>
            <person name="Choi C."/>
            <person name="Clum A."/>
            <person name="Coughlan A.Y."/>
            <person name="Deshpande S."/>
            <person name="Douglass A.P."/>
            <person name="Hanson S.J."/>
            <person name="Klenk H.-P."/>
            <person name="LaButti K."/>
            <person name="Lapidus A."/>
            <person name="Lindquist E."/>
            <person name="Lipzen A."/>
            <person name="Meier-kolthoff J.P."/>
            <person name="Ohm R.A."/>
            <person name="Otillar R.P."/>
            <person name="Pangilinan J."/>
            <person name="Peng Y."/>
            <person name="Rokas A."/>
            <person name="Rosa C.A."/>
            <person name="Scheuner C."/>
            <person name="Sibirny A.A."/>
            <person name="Slot J.C."/>
            <person name="Stielow J.B."/>
            <person name="Sun H."/>
            <person name="Kurtzman C.P."/>
            <person name="Blackwell M."/>
            <person name="Grigoriev I.V."/>
            <person name="Jeffries T.W."/>
        </authorList>
    </citation>
    <scope>NUCLEOTIDE SEQUENCE [LARGE SCALE GENOMIC DNA]</scope>
    <source>
        <strain evidence="12 13">NRRL YB-4993</strain>
    </source>
</reference>
<evidence type="ECO:0000313" key="13">
    <source>
        <dbReference type="Proteomes" id="UP000092555"/>
    </source>
</evidence>
<dbReference type="GO" id="GO:0005759">
    <property type="term" value="C:mitochondrial matrix"/>
    <property type="evidence" value="ECO:0007669"/>
    <property type="project" value="UniProtKB-SubCell"/>
</dbReference>
<accession>A0A1A0HIT1</accession>
<dbReference type="Pfam" id="PF25133">
    <property type="entry name" value="TYW2_N_2"/>
    <property type="match status" value="1"/>
</dbReference>
<evidence type="ECO:0000256" key="7">
    <source>
        <dbReference type="ARBA" id="ARBA00023128"/>
    </source>
</evidence>
<dbReference type="Gene3D" id="3.40.50.150">
    <property type="entry name" value="Vaccinia Virus protein VP39"/>
    <property type="match status" value="1"/>
</dbReference>
<keyword evidence="2 10" id="KW-0963">Cytoplasm</keyword>
<dbReference type="InterPro" id="IPR025792">
    <property type="entry name" value="tRNA_Gua_MeTrfase_euk"/>
</dbReference>
<feature type="binding site" evidence="10">
    <location>
        <position position="352"/>
    </location>
    <ligand>
        <name>S-adenosyl-L-methionine</name>
        <dbReference type="ChEBI" id="CHEBI:59789"/>
    </ligand>
</feature>
<dbReference type="Pfam" id="PF02475">
    <property type="entry name" value="TRM5-TYW2_MTfase"/>
    <property type="match status" value="1"/>
</dbReference>
<dbReference type="STRING" id="869754.A0A1A0HIT1"/>